<reference evidence="2 3" key="1">
    <citation type="submission" date="2019-02" db="EMBL/GenBank/DDBJ databases">
        <title>Genome sequencing of the rare red list fungi Hericium alpestre (H. flagellum).</title>
        <authorList>
            <person name="Buettner E."/>
            <person name="Kellner H."/>
        </authorList>
    </citation>
    <scope>NUCLEOTIDE SEQUENCE [LARGE SCALE GENOMIC DNA]</scope>
    <source>
        <strain evidence="2 3">DSM 108284</strain>
    </source>
</reference>
<keyword evidence="3" id="KW-1185">Reference proteome</keyword>
<proteinExistence type="predicted"/>
<keyword evidence="1" id="KW-0560">Oxidoreductase</keyword>
<dbReference type="PANTHER" id="PTHR35870">
    <property type="entry name" value="PROTEIN, PUTATIVE (AFU_ORTHOLOGUE AFUA_5G03330)-RELATED"/>
    <property type="match status" value="1"/>
</dbReference>
<sequence>MPDETISTGVPPTIHKDVLTIPGTTPASKTLIEHLLEQDLSASSLSSMAWAEVTLSLLAAYDLGAPADLLRAVFEEDRQDLANVFTSDLPKKVVERQDVEIHATNWTQYLGQAKYYANFALFFAGEVKRLGSQEAFEHYAFSAAANDHSVFMAERFFGGAAHPLIQMGYAFEFNSDAMVVQALAQTAVHEAFQPDAFVWGGPVPSTPGNVGLHTNGSNAALSPNTPRRLHARGQTLFSIIREMYDSKALTPVLPYDADALLSKRRKDAMIPERTSELRRLVSLWSCTPDLSPSELAARVEELFFVAAVVFAGVSKRGRKPRLDFFLMHVLTSSIFVLVLSSSIKSKEARAKLLNGYLTVVLSYLLLRGRPRIDPELLMSYTATPVPPSQRVKKGDSMPTPGAVGNSADAAYNNPWPTLVAHALPAHDAHTVKSIRALYIVAQRYGTVPAGSVIGAFDADGKETHVGTALLDGSVFVRAAGVLLDQLGWVGEGQPEGKWDRSALGWDAAWDNKDWRMV</sequence>
<comment type="caution">
    <text evidence="2">The sequence shown here is derived from an EMBL/GenBank/DDBJ whole genome shotgun (WGS) entry which is preliminary data.</text>
</comment>
<evidence type="ECO:0000313" key="3">
    <source>
        <dbReference type="Proteomes" id="UP000298061"/>
    </source>
</evidence>
<dbReference type="GO" id="GO:0016491">
    <property type="term" value="F:oxidoreductase activity"/>
    <property type="evidence" value="ECO:0007669"/>
    <property type="project" value="UniProtKB-KW"/>
</dbReference>
<dbReference type="InterPro" id="IPR025337">
    <property type="entry name" value="Questin_oxidase-like"/>
</dbReference>
<dbReference type="AlphaFoldDB" id="A0A4Y9ZYF9"/>
<protein>
    <submittedName>
        <fullName evidence="2">Uncharacterized protein</fullName>
    </submittedName>
</protein>
<gene>
    <name evidence="2" type="ORF">EWM64_g5556</name>
</gene>
<dbReference type="PANTHER" id="PTHR35870:SF1">
    <property type="entry name" value="PROTEIN, PUTATIVE (AFU_ORTHOLOGUE AFUA_5G03330)-RELATED"/>
    <property type="match status" value="1"/>
</dbReference>
<organism evidence="2 3">
    <name type="scientific">Hericium alpestre</name>
    <dbReference type="NCBI Taxonomy" id="135208"/>
    <lineage>
        <taxon>Eukaryota</taxon>
        <taxon>Fungi</taxon>
        <taxon>Dikarya</taxon>
        <taxon>Basidiomycota</taxon>
        <taxon>Agaricomycotina</taxon>
        <taxon>Agaricomycetes</taxon>
        <taxon>Russulales</taxon>
        <taxon>Hericiaceae</taxon>
        <taxon>Hericium</taxon>
    </lineage>
</organism>
<name>A0A4Y9ZYF9_9AGAM</name>
<dbReference type="OrthoDB" id="10004862at2759"/>
<dbReference type="Pfam" id="PF14027">
    <property type="entry name" value="Questin_oxidase"/>
    <property type="match status" value="1"/>
</dbReference>
<accession>A0A4Y9ZYF9</accession>
<evidence type="ECO:0000313" key="2">
    <source>
        <dbReference type="EMBL" id="TFY78458.1"/>
    </source>
</evidence>
<dbReference type="Proteomes" id="UP000298061">
    <property type="component" value="Unassembled WGS sequence"/>
</dbReference>
<evidence type="ECO:0000256" key="1">
    <source>
        <dbReference type="ARBA" id="ARBA00023002"/>
    </source>
</evidence>
<dbReference type="EMBL" id="SFCI01000677">
    <property type="protein sequence ID" value="TFY78458.1"/>
    <property type="molecule type" value="Genomic_DNA"/>
</dbReference>
<dbReference type="STRING" id="135208.A0A4Y9ZYF9"/>